<feature type="compositionally biased region" description="Low complexity" evidence="2">
    <location>
        <begin position="809"/>
        <end position="827"/>
    </location>
</feature>
<dbReference type="RefSeq" id="XP_019619453.1">
    <property type="nucleotide sequence ID" value="XM_019763894.1"/>
</dbReference>
<dbReference type="PANTHER" id="PTHR16267:SF11">
    <property type="entry name" value="STUMPS, ISOFORM E"/>
    <property type="match status" value="1"/>
</dbReference>
<feature type="region of interest" description="Disordered" evidence="2">
    <location>
        <begin position="719"/>
        <end position="991"/>
    </location>
</feature>
<dbReference type="Pfam" id="PF14545">
    <property type="entry name" value="DBB"/>
    <property type="match status" value="1"/>
</dbReference>
<evidence type="ECO:0000313" key="5">
    <source>
        <dbReference type="RefSeq" id="XP_019619453.1"/>
    </source>
</evidence>
<dbReference type="PROSITE" id="PS51376">
    <property type="entry name" value="DBB"/>
    <property type="match status" value="1"/>
</dbReference>
<dbReference type="GeneID" id="109466228"/>
<feature type="region of interest" description="Disordered" evidence="2">
    <location>
        <begin position="595"/>
        <end position="652"/>
    </location>
</feature>
<feature type="compositionally biased region" description="Polar residues" evidence="2">
    <location>
        <begin position="771"/>
        <end position="781"/>
    </location>
</feature>
<feature type="compositionally biased region" description="Basic and acidic residues" evidence="2">
    <location>
        <begin position="951"/>
        <end position="961"/>
    </location>
</feature>
<evidence type="ECO:0000256" key="2">
    <source>
        <dbReference type="SAM" id="MobiDB-lite"/>
    </source>
</evidence>
<feature type="compositionally biased region" description="Basic and acidic residues" evidence="2">
    <location>
        <begin position="719"/>
        <end position="731"/>
    </location>
</feature>
<evidence type="ECO:0000256" key="1">
    <source>
        <dbReference type="ARBA" id="ARBA00022553"/>
    </source>
</evidence>
<evidence type="ECO:0000259" key="3">
    <source>
        <dbReference type="PROSITE" id="PS51376"/>
    </source>
</evidence>
<feature type="compositionally biased region" description="Pro residues" evidence="2">
    <location>
        <begin position="964"/>
        <end position="984"/>
    </location>
</feature>
<dbReference type="Pfam" id="PF18567">
    <property type="entry name" value="TIR_3"/>
    <property type="match status" value="1"/>
</dbReference>
<keyword evidence="4" id="KW-1185">Reference proteome</keyword>
<feature type="compositionally biased region" description="Polar residues" evidence="2">
    <location>
        <begin position="921"/>
        <end position="931"/>
    </location>
</feature>
<dbReference type="OrthoDB" id="8192811at2759"/>
<dbReference type="InterPro" id="IPR035897">
    <property type="entry name" value="Toll_tir_struct_dom_sf"/>
</dbReference>
<keyword evidence="1" id="KW-0597">Phosphoprotein</keyword>
<dbReference type="Gene3D" id="3.40.50.10140">
    <property type="entry name" value="Toll/interleukin-1 receptor homology (TIR) domain"/>
    <property type="match status" value="1"/>
</dbReference>
<feature type="region of interest" description="Disordered" evidence="2">
    <location>
        <begin position="140"/>
        <end position="178"/>
    </location>
</feature>
<feature type="compositionally biased region" description="Pro residues" evidence="2">
    <location>
        <begin position="875"/>
        <end position="894"/>
    </location>
</feature>
<dbReference type="SMART" id="SM01282">
    <property type="entry name" value="DBB"/>
    <property type="match status" value="1"/>
</dbReference>
<dbReference type="InterPro" id="IPR052446">
    <property type="entry name" value="B-cell_PI3K-Signaling_Adptrs"/>
</dbReference>
<evidence type="ECO:0000313" key="4">
    <source>
        <dbReference type="Proteomes" id="UP000515135"/>
    </source>
</evidence>
<name>A0A6P4Y4X5_BRABE</name>
<protein>
    <submittedName>
        <fullName evidence="5">Phosphoinositide 3-kinase adapter protein 1-like isoform X1</fullName>
    </submittedName>
</protein>
<dbReference type="KEGG" id="bbel:109466228"/>
<gene>
    <name evidence="5" type="primary">LOC109466228</name>
</gene>
<dbReference type="InterPro" id="IPR017893">
    <property type="entry name" value="DBB_domain"/>
</dbReference>
<sequence length="991" mass="110947">MSCFPGGDFYDLSIMYSPDGEQWSEFLSDVFRQGDEEIRMYFESIEQLPLHHSQETAIRNSRCQFLLVSPDFTDLFSYTSFRDLVPHPEQVVVLLCGVEHSHLQDIVANMPGYQKWTILSTTDGVPAILQSTFQVINSFEPEPDPESPYMPMAGKSQGDDTYLSMDQSNTRTQDDDTYLSMDQSNSAQEDLYLTMTGSTGADDAEESLYLNMAESEDRYGQDVYEDMEAKPQAVGKFQDTYMVLPTLEDSGTDDSSGPPHRPPKPTQQKSRPDRAIMSKELQLVQPYTVTSGSGERVVLIFKNTLPEGGSYTVEFQGTKQTSVVTATKENPYTLVLSAPDHPPETTQATVKCDGKSLGNATMVFLSKMRRLEELLSDVSKPIEFMCQSLGTEPSDLKTLDKILRKTFKKHMPPNGLGVFGIDQESEEEYAYHPEELPTLMHFVAKYGLKDMCASLLHCPGALNACSIANCDNDFPHNMAEKYGHMDLKKYIEDRIELGAILEEEMGDGYVDMDKDLYMKMTKVDPGYVYMAMGRYYNTHAALREGGYYNFFRGDSTVEEQPDYDHPFPVAIPDLDVYGETLSTNYIKDILQGHEQEPDPEIYDDPDKHEPAPVDPPRRPFSDMRGPSITRKPMRHSYRPPPVEMPPEEKRRSQTLPIGASLQLPDTGASPSSGQDDLAMYTPGQQELIKLQKEVKAGVFTVEEAATMFKAWQMKERDRAMSFDQQKKEMDNLRASVQRRAKKGQPEVGPPIPKHGKDEGIYGRVLTRIRRTNSNEGGQQQEPEAVSRQPRKTPGRLPSYRQPGGGNRESTLSNSSSSSGGSRHSVMSTASLDSGMDVPQPEDIPEEEPPPVPMHIPRRSRPLSDKFDDDFIARPVPLPPVSKRPLPREPPPSPTKPCLKSRSTEPDMSPRLKPASIPRPSLPTSSPFSEVTSELAKKFGKLSSSSVDDETSSDRRSPRDSPKQPSSPKPPRPPQRGSNPQPPPRPPRKPMN</sequence>
<feature type="region of interest" description="Disordered" evidence="2">
    <location>
        <begin position="246"/>
        <end position="273"/>
    </location>
</feature>
<organism evidence="4 5">
    <name type="scientific">Branchiostoma belcheri</name>
    <name type="common">Amphioxus</name>
    <dbReference type="NCBI Taxonomy" id="7741"/>
    <lineage>
        <taxon>Eukaryota</taxon>
        <taxon>Metazoa</taxon>
        <taxon>Chordata</taxon>
        <taxon>Cephalochordata</taxon>
        <taxon>Leptocardii</taxon>
        <taxon>Amphioxiformes</taxon>
        <taxon>Branchiostomatidae</taxon>
        <taxon>Branchiostoma</taxon>
    </lineage>
</organism>
<dbReference type="InterPro" id="IPR041340">
    <property type="entry name" value="PIK3AP1_TIR"/>
</dbReference>
<feature type="compositionally biased region" description="Basic and acidic residues" evidence="2">
    <location>
        <begin position="861"/>
        <end position="871"/>
    </location>
</feature>
<dbReference type="PANTHER" id="PTHR16267">
    <property type="entry name" value="BANK1/PIK3AP1 FAMILY MEMBER"/>
    <property type="match status" value="1"/>
</dbReference>
<accession>A0A6P4Y4X5</accession>
<reference evidence="5" key="1">
    <citation type="submission" date="2025-08" db="UniProtKB">
        <authorList>
            <consortium name="RefSeq"/>
        </authorList>
    </citation>
    <scope>IDENTIFICATION</scope>
    <source>
        <tissue evidence="5">Gonad</tissue>
    </source>
</reference>
<feature type="compositionally biased region" description="Basic and acidic residues" evidence="2">
    <location>
        <begin position="604"/>
        <end position="621"/>
    </location>
</feature>
<dbReference type="GO" id="GO:0005102">
    <property type="term" value="F:signaling receptor binding"/>
    <property type="evidence" value="ECO:0007669"/>
    <property type="project" value="TreeGrafter"/>
</dbReference>
<dbReference type="Proteomes" id="UP000515135">
    <property type="component" value="Unplaced"/>
</dbReference>
<dbReference type="AlphaFoldDB" id="A0A6P4Y4X5"/>
<feature type="domain" description="DBB" evidence="3">
    <location>
        <begin position="284"/>
        <end position="419"/>
    </location>
</feature>
<proteinExistence type="predicted"/>